<proteinExistence type="predicted"/>
<sequence>MDNGQGDTHMADAQTVDERCQRALGGMEAIDGAIAYLSTLADKFRRVATASSEAASGGATSCPCNSRTEEDAIRQREPAPYGRMPVSDDHGLVQSLKRQIAELETNNAALVSDRDHWRAATNEARQDHADVFSLLQQKNDFLKQKDGLLEQNDHKIRSLHADVEAARQKEATLRAIITNNAGTQKVSDEEMTGRFNDLRQQIEAIARLPIHRMDLSAPSQTFCDDKIWSRLTPEERTNRVRAQIFESIYDNILECRLFGVEGVLFDEDKEIIIEATRKGNQNGKHLASGLRRFEQALECYQVPDHIISEWRTTTIGCVERLRLPGHLAAVVSSTLFELLDPLRTKSIQRRQEEDLRGRLLELCNKAVELRMMMRRSKGRFTCEFPGVAGLPMLLSKCEKVAEGVAVEGGRSIQASDDIAYTLFGGLVKQAEGGDGGKRVLEKALVILKKK</sequence>
<name>A0AA40CRK1_9PEZI</name>
<protein>
    <submittedName>
        <fullName evidence="2">Uncharacterized protein</fullName>
    </submittedName>
</protein>
<feature type="compositionally biased region" description="Basic and acidic residues" evidence="1">
    <location>
        <begin position="67"/>
        <end position="77"/>
    </location>
</feature>
<comment type="caution">
    <text evidence="2">The sequence shown here is derived from an EMBL/GenBank/DDBJ whole genome shotgun (WGS) entry which is preliminary data.</text>
</comment>
<evidence type="ECO:0000313" key="3">
    <source>
        <dbReference type="Proteomes" id="UP001174936"/>
    </source>
</evidence>
<feature type="compositionally biased region" description="Low complexity" evidence="1">
    <location>
        <begin position="51"/>
        <end position="61"/>
    </location>
</feature>
<accession>A0AA40CRK1</accession>
<keyword evidence="3" id="KW-1185">Reference proteome</keyword>
<evidence type="ECO:0000313" key="2">
    <source>
        <dbReference type="EMBL" id="KAK0648650.1"/>
    </source>
</evidence>
<reference evidence="2" key="1">
    <citation type="submission" date="2023-06" db="EMBL/GenBank/DDBJ databases">
        <title>Genome-scale phylogeny and comparative genomics of the fungal order Sordariales.</title>
        <authorList>
            <consortium name="Lawrence Berkeley National Laboratory"/>
            <person name="Hensen N."/>
            <person name="Bonometti L."/>
            <person name="Westerberg I."/>
            <person name="Brannstrom I.O."/>
            <person name="Guillou S."/>
            <person name="Cros-Aarteil S."/>
            <person name="Calhoun S."/>
            <person name="Haridas S."/>
            <person name="Kuo A."/>
            <person name="Mondo S."/>
            <person name="Pangilinan J."/>
            <person name="Riley R."/>
            <person name="Labutti K."/>
            <person name="Andreopoulos B."/>
            <person name="Lipzen A."/>
            <person name="Chen C."/>
            <person name="Yanf M."/>
            <person name="Daum C."/>
            <person name="Ng V."/>
            <person name="Clum A."/>
            <person name="Steindorff A."/>
            <person name="Ohm R."/>
            <person name="Martin F."/>
            <person name="Silar P."/>
            <person name="Natvig D."/>
            <person name="Lalanne C."/>
            <person name="Gautier V."/>
            <person name="Ament-Velasquez S.L."/>
            <person name="Kruys A."/>
            <person name="Hutchinson M.I."/>
            <person name="Powell A.J."/>
            <person name="Barry K."/>
            <person name="Miller A.N."/>
            <person name="Grigoriev I.V."/>
            <person name="Debuchy R."/>
            <person name="Gladieux P."/>
            <person name="Thoren M.H."/>
            <person name="Johannesson H."/>
        </authorList>
    </citation>
    <scope>NUCLEOTIDE SEQUENCE</scope>
    <source>
        <strain evidence="2">SMH2532-1</strain>
    </source>
</reference>
<feature type="region of interest" description="Disordered" evidence="1">
    <location>
        <begin position="51"/>
        <end position="87"/>
    </location>
</feature>
<dbReference type="AlphaFoldDB" id="A0AA40CRK1"/>
<evidence type="ECO:0000256" key="1">
    <source>
        <dbReference type="SAM" id="MobiDB-lite"/>
    </source>
</evidence>
<organism evidence="2 3">
    <name type="scientific">Cercophora newfieldiana</name>
    <dbReference type="NCBI Taxonomy" id="92897"/>
    <lineage>
        <taxon>Eukaryota</taxon>
        <taxon>Fungi</taxon>
        <taxon>Dikarya</taxon>
        <taxon>Ascomycota</taxon>
        <taxon>Pezizomycotina</taxon>
        <taxon>Sordariomycetes</taxon>
        <taxon>Sordariomycetidae</taxon>
        <taxon>Sordariales</taxon>
        <taxon>Lasiosphaeriaceae</taxon>
        <taxon>Cercophora</taxon>
    </lineage>
</organism>
<dbReference type="EMBL" id="JAULSV010000003">
    <property type="protein sequence ID" value="KAK0648650.1"/>
    <property type="molecule type" value="Genomic_DNA"/>
</dbReference>
<gene>
    <name evidence="2" type="ORF">B0T16DRAFT_456111</name>
</gene>
<dbReference type="Proteomes" id="UP001174936">
    <property type="component" value="Unassembled WGS sequence"/>
</dbReference>